<sequence length="40" mass="4648">MPRRVFFVFLPYPSAHAPTLIAGSRPVKLRRARRARREGI</sequence>
<dbReference type="AlphaFoldDB" id="B0PGZ5"/>
<dbReference type="HOGENOM" id="CLU_3283925_0_0_9"/>
<proteinExistence type="predicted"/>
<dbReference type="Proteomes" id="UP000003803">
    <property type="component" value="Unassembled WGS sequence"/>
</dbReference>
<protein>
    <submittedName>
        <fullName evidence="1">Uncharacterized protein</fullName>
    </submittedName>
</protein>
<accession>B0PGZ5</accession>
<evidence type="ECO:0000313" key="1">
    <source>
        <dbReference type="EMBL" id="EDS09242.1"/>
    </source>
</evidence>
<evidence type="ECO:0000313" key="2">
    <source>
        <dbReference type="Proteomes" id="UP000003803"/>
    </source>
</evidence>
<name>B0PGZ5_9FIRM</name>
<organism evidence="1 2">
    <name type="scientific">Anaerotruncus colihominis DSM 17241</name>
    <dbReference type="NCBI Taxonomy" id="445972"/>
    <lineage>
        <taxon>Bacteria</taxon>
        <taxon>Bacillati</taxon>
        <taxon>Bacillota</taxon>
        <taxon>Clostridia</taxon>
        <taxon>Eubacteriales</taxon>
        <taxon>Oscillospiraceae</taxon>
        <taxon>Anaerotruncus</taxon>
    </lineage>
</organism>
<reference evidence="1" key="1">
    <citation type="submission" date="2007-11" db="EMBL/GenBank/DDBJ databases">
        <authorList>
            <person name="Fulton L."/>
            <person name="Clifton S."/>
            <person name="Fulton B."/>
            <person name="Xu J."/>
            <person name="Minx P."/>
            <person name="Pepin K.H."/>
            <person name="Johnson M."/>
            <person name="Thiruvilangam P."/>
            <person name="Bhonagiri V."/>
            <person name="Nash W.E."/>
            <person name="Mardis E.R."/>
            <person name="Wilson R.K."/>
        </authorList>
    </citation>
    <scope>NUCLEOTIDE SEQUENCE [LARGE SCALE GENOMIC DNA]</scope>
    <source>
        <strain evidence="1">DSM 17241</strain>
    </source>
</reference>
<dbReference type="EMBL" id="ABGD02000030">
    <property type="protein sequence ID" value="EDS09242.1"/>
    <property type="molecule type" value="Genomic_DNA"/>
</dbReference>
<comment type="caution">
    <text evidence="1">The sequence shown here is derived from an EMBL/GenBank/DDBJ whole genome shotgun (WGS) entry which is preliminary data.</text>
</comment>
<keyword evidence="2" id="KW-1185">Reference proteome</keyword>
<gene>
    <name evidence="1" type="ORF">ANACOL_04015</name>
</gene>
<reference evidence="1" key="2">
    <citation type="submission" date="2013-09" db="EMBL/GenBank/DDBJ databases">
        <title>Draft genome sequence of Anaerotruncus colihominis(DSM 17241).</title>
        <authorList>
            <person name="Sudarsanam P."/>
            <person name="Ley R."/>
            <person name="Guruge J."/>
            <person name="Turnbaugh P.J."/>
            <person name="Mahowald M."/>
            <person name="Liep D."/>
            <person name="Gordon J."/>
        </authorList>
    </citation>
    <scope>NUCLEOTIDE SEQUENCE</scope>
    <source>
        <strain evidence="1">DSM 17241</strain>
    </source>
</reference>